<evidence type="ECO:0000313" key="2">
    <source>
        <dbReference type="Proteomes" id="UP001177140"/>
    </source>
</evidence>
<name>A0AA41V4K8_PAPNU</name>
<comment type="caution">
    <text evidence="1">The sequence shown here is derived from an EMBL/GenBank/DDBJ whole genome shotgun (WGS) entry which is preliminary data.</text>
</comment>
<dbReference type="EMBL" id="JAJJMA010145095">
    <property type="protein sequence ID" value="MCL7034400.1"/>
    <property type="molecule type" value="Genomic_DNA"/>
</dbReference>
<protein>
    <submittedName>
        <fullName evidence="1">Uncharacterized protein</fullName>
    </submittedName>
</protein>
<dbReference type="AlphaFoldDB" id="A0AA41V4K8"/>
<proteinExistence type="predicted"/>
<gene>
    <name evidence="1" type="ORF">MKW94_013477</name>
</gene>
<organism evidence="1 2">
    <name type="scientific">Papaver nudicaule</name>
    <name type="common">Iceland poppy</name>
    <dbReference type="NCBI Taxonomy" id="74823"/>
    <lineage>
        <taxon>Eukaryota</taxon>
        <taxon>Viridiplantae</taxon>
        <taxon>Streptophyta</taxon>
        <taxon>Embryophyta</taxon>
        <taxon>Tracheophyta</taxon>
        <taxon>Spermatophyta</taxon>
        <taxon>Magnoliopsida</taxon>
        <taxon>Ranunculales</taxon>
        <taxon>Papaveraceae</taxon>
        <taxon>Papaveroideae</taxon>
        <taxon>Papaver</taxon>
    </lineage>
</organism>
<evidence type="ECO:0000313" key="1">
    <source>
        <dbReference type="EMBL" id="MCL7034400.1"/>
    </source>
</evidence>
<dbReference type="Proteomes" id="UP001177140">
    <property type="component" value="Unassembled WGS sequence"/>
</dbReference>
<reference evidence="1" key="1">
    <citation type="submission" date="2022-03" db="EMBL/GenBank/DDBJ databases">
        <title>A functionally conserved STORR gene fusion in Papaver species that diverged 16.8 million years ago.</title>
        <authorList>
            <person name="Catania T."/>
        </authorList>
    </citation>
    <scope>NUCLEOTIDE SEQUENCE</scope>
    <source>
        <strain evidence="1">S-191538</strain>
    </source>
</reference>
<keyword evidence="2" id="KW-1185">Reference proteome</keyword>
<sequence>MFLLVKDVIPIEKQFPAYPTVVDINNIREILPHRMLQSMIIFFGHFSERPILPALQMN</sequence>
<accession>A0AA41V4K8</accession>